<sequence length="108" mass="12012">MAPTPSTSPSRTALAAAAALLVLCDGRRSHRRSRHCWNRLPATAGYDTTRLGRRVDSTEPRRWTPWGSVSHERGIRVGKRHFLSSPQLVGYHKVCPQGRNVQVVLETG</sequence>
<name>A0A6B0UH57_IXORI</name>
<organism evidence="1">
    <name type="scientific">Ixodes ricinus</name>
    <name type="common">Common tick</name>
    <name type="synonym">Acarus ricinus</name>
    <dbReference type="NCBI Taxonomy" id="34613"/>
    <lineage>
        <taxon>Eukaryota</taxon>
        <taxon>Metazoa</taxon>
        <taxon>Ecdysozoa</taxon>
        <taxon>Arthropoda</taxon>
        <taxon>Chelicerata</taxon>
        <taxon>Arachnida</taxon>
        <taxon>Acari</taxon>
        <taxon>Parasitiformes</taxon>
        <taxon>Ixodida</taxon>
        <taxon>Ixodoidea</taxon>
        <taxon>Ixodidae</taxon>
        <taxon>Ixodinae</taxon>
        <taxon>Ixodes</taxon>
    </lineage>
</organism>
<dbReference type="EMBL" id="GIFC01007424">
    <property type="protein sequence ID" value="MXU89507.1"/>
    <property type="molecule type" value="Transcribed_RNA"/>
</dbReference>
<accession>A0A6B0UH57</accession>
<reference evidence="1" key="1">
    <citation type="submission" date="2019-12" db="EMBL/GenBank/DDBJ databases">
        <title>An insight into the sialome of adult female Ixodes ricinus ticks feeding for 6 days.</title>
        <authorList>
            <person name="Perner J."/>
            <person name="Ribeiro J.M.C."/>
        </authorList>
    </citation>
    <scope>NUCLEOTIDE SEQUENCE</scope>
    <source>
        <strain evidence="1">Semi-engorged</strain>
        <tissue evidence="1">Salivary glands</tissue>
    </source>
</reference>
<evidence type="ECO:0000313" key="1">
    <source>
        <dbReference type="EMBL" id="MXU89507.1"/>
    </source>
</evidence>
<protein>
    <submittedName>
        <fullName evidence="1">Putative secreted protein</fullName>
    </submittedName>
</protein>
<proteinExistence type="predicted"/>
<dbReference type="AlphaFoldDB" id="A0A6B0UH57"/>